<dbReference type="EMBL" id="QNRF01000004">
    <property type="protein sequence ID" value="RBO83312.1"/>
    <property type="molecule type" value="Genomic_DNA"/>
</dbReference>
<gene>
    <name evidence="5" type="ORF">DFP76_104127</name>
</gene>
<dbReference type="PANTHER" id="PTHR30146:SF152">
    <property type="entry name" value="TRANSCRIPTIONAL REGULATORY PROTEIN"/>
    <property type="match status" value="1"/>
</dbReference>
<dbReference type="GO" id="GO:0000976">
    <property type="term" value="F:transcription cis-regulatory region binding"/>
    <property type="evidence" value="ECO:0007669"/>
    <property type="project" value="TreeGrafter"/>
</dbReference>
<dbReference type="Gene3D" id="1.10.260.40">
    <property type="entry name" value="lambda repressor-like DNA-binding domains"/>
    <property type="match status" value="1"/>
</dbReference>
<proteinExistence type="predicted"/>
<protein>
    <submittedName>
        <fullName evidence="5">LacI family transcriptional regulator</fullName>
    </submittedName>
</protein>
<dbReference type="GO" id="GO:0003700">
    <property type="term" value="F:DNA-binding transcription factor activity"/>
    <property type="evidence" value="ECO:0007669"/>
    <property type="project" value="TreeGrafter"/>
</dbReference>
<dbReference type="GO" id="GO:0055085">
    <property type="term" value="P:transmembrane transport"/>
    <property type="evidence" value="ECO:0007669"/>
    <property type="project" value="UniProtKB-ARBA"/>
</dbReference>
<organism evidence="5 6">
    <name type="scientific">Marinomonas aquiplantarum</name>
    <dbReference type="NCBI Taxonomy" id="491951"/>
    <lineage>
        <taxon>Bacteria</taxon>
        <taxon>Pseudomonadati</taxon>
        <taxon>Pseudomonadota</taxon>
        <taxon>Gammaproteobacteria</taxon>
        <taxon>Oceanospirillales</taxon>
        <taxon>Oceanospirillaceae</taxon>
        <taxon>Marinomonas</taxon>
    </lineage>
</organism>
<comment type="caution">
    <text evidence="5">The sequence shown here is derived from an EMBL/GenBank/DDBJ whole genome shotgun (WGS) entry which is preliminary data.</text>
</comment>
<dbReference type="InterPro" id="IPR000843">
    <property type="entry name" value="HTH_LacI"/>
</dbReference>
<dbReference type="SMART" id="SM00354">
    <property type="entry name" value="HTH_LACI"/>
    <property type="match status" value="1"/>
</dbReference>
<evidence type="ECO:0000256" key="3">
    <source>
        <dbReference type="ARBA" id="ARBA00023163"/>
    </source>
</evidence>
<dbReference type="CDD" id="cd01392">
    <property type="entry name" value="HTH_LacI"/>
    <property type="match status" value="1"/>
</dbReference>
<reference evidence="5 6" key="1">
    <citation type="submission" date="2018-06" db="EMBL/GenBank/DDBJ databases">
        <title>Genomic Encyclopedia of Type Strains, Phase III (KMG-III): the genomes of soil and plant-associated and newly described type strains.</title>
        <authorList>
            <person name="Whitman W."/>
        </authorList>
    </citation>
    <scope>NUCLEOTIDE SEQUENCE [LARGE SCALE GENOMIC DNA]</scope>
    <source>
        <strain evidence="5 6">CECT 7732</strain>
    </source>
</reference>
<keyword evidence="2" id="KW-0238">DNA-binding</keyword>
<dbReference type="SUPFAM" id="SSF53822">
    <property type="entry name" value="Periplasmic binding protein-like I"/>
    <property type="match status" value="1"/>
</dbReference>
<dbReference type="Proteomes" id="UP000252086">
    <property type="component" value="Unassembled WGS sequence"/>
</dbReference>
<dbReference type="InterPro" id="IPR025997">
    <property type="entry name" value="SBP_2_dom"/>
</dbReference>
<dbReference type="Pfam" id="PF00356">
    <property type="entry name" value="LacI"/>
    <property type="match status" value="1"/>
</dbReference>
<dbReference type="Pfam" id="PF13407">
    <property type="entry name" value="Peripla_BP_4"/>
    <property type="match status" value="1"/>
</dbReference>
<dbReference type="InterPro" id="IPR028082">
    <property type="entry name" value="Peripla_BP_I"/>
</dbReference>
<dbReference type="SUPFAM" id="SSF47413">
    <property type="entry name" value="lambda repressor-like DNA-binding domains"/>
    <property type="match status" value="1"/>
</dbReference>
<keyword evidence="6" id="KW-1185">Reference proteome</keyword>
<dbReference type="CDD" id="cd06307">
    <property type="entry name" value="PBP1_sugar_binding"/>
    <property type="match status" value="1"/>
</dbReference>
<keyword evidence="1" id="KW-0805">Transcription regulation</keyword>
<dbReference type="AlphaFoldDB" id="A0A366CZS5"/>
<dbReference type="PROSITE" id="PS50932">
    <property type="entry name" value="HTH_LACI_2"/>
    <property type="match status" value="1"/>
</dbReference>
<evidence type="ECO:0000256" key="1">
    <source>
        <dbReference type="ARBA" id="ARBA00023015"/>
    </source>
</evidence>
<keyword evidence="3" id="KW-0804">Transcription</keyword>
<dbReference type="Gene3D" id="3.40.50.2300">
    <property type="match status" value="2"/>
</dbReference>
<evidence type="ECO:0000256" key="2">
    <source>
        <dbReference type="ARBA" id="ARBA00023125"/>
    </source>
</evidence>
<dbReference type="InterPro" id="IPR010982">
    <property type="entry name" value="Lambda_DNA-bd_dom_sf"/>
</dbReference>
<evidence type="ECO:0000259" key="4">
    <source>
        <dbReference type="PROSITE" id="PS50932"/>
    </source>
</evidence>
<feature type="domain" description="HTH lacI-type" evidence="4">
    <location>
        <begin position="4"/>
        <end position="45"/>
    </location>
</feature>
<evidence type="ECO:0000313" key="6">
    <source>
        <dbReference type="Proteomes" id="UP000252086"/>
    </source>
</evidence>
<evidence type="ECO:0000313" key="5">
    <source>
        <dbReference type="EMBL" id="RBO83312.1"/>
    </source>
</evidence>
<accession>A0A366CZS5</accession>
<dbReference type="OrthoDB" id="5756154at2"/>
<name>A0A366CZS5_9GAMM</name>
<dbReference type="RefSeq" id="WP_113874265.1">
    <property type="nucleotide sequence ID" value="NZ_QNRF01000004.1"/>
</dbReference>
<dbReference type="PANTHER" id="PTHR30146">
    <property type="entry name" value="LACI-RELATED TRANSCRIPTIONAL REPRESSOR"/>
    <property type="match status" value="1"/>
</dbReference>
<sequence length="335" mass="37724">MKKFSVKQIATQAGVSKATVDRVLHGRNHVHHQTQKRVQQAIKELEIQEAYSLAVGQTFHFDVIMHAPKRFSLAVQEAINSQIGNLGPFRIHMRFHLFEEISLTEIQSLMQQAMCNGSQGVILKAANEPIIQQTINQLSENRIPVITLVTDVPQSQRIAYVGIDNVMAGRTAAYLSHLALRSHSLVGVVLSSERFQGEEERELGFRMWIKERAPAITSLTISGGFGIYDHTLALIKDTLKAQPNLNAIYSVGGGNRAIVEAFQQLNRPLDLFIGHDLDRENRQLLAEEKINMVLSHDLAIDAYHTLLHLLQFHRQKPKTFLPPSQVQVITPFNLR</sequence>